<sequence>MGEADSLEVLLNRLKEQQRREARGLTGLNDFSQVEGELPIDSSLELAVLTLVHYRYRDVPQWRIQQTYSFTCEGIFRRTYVESWEPGIPIRFTPEEAIVIARHLSQQDCAEW</sequence>
<proteinExistence type="predicted"/>
<evidence type="ECO:0000313" key="1">
    <source>
        <dbReference type="EMBL" id="WNZ24557.1"/>
    </source>
</evidence>
<protein>
    <submittedName>
        <fullName evidence="1">Uncharacterized protein</fullName>
    </submittedName>
</protein>
<organism evidence="1">
    <name type="scientific">Leptolyngbya sp. NK1-12</name>
    <dbReference type="NCBI Taxonomy" id="2547451"/>
    <lineage>
        <taxon>Bacteria</taxon>
        <taxon>Bacillati</taxon>
        <taxon>Cyanobacteriota</taxon>
        <taxon>Cyanophyceae</taxon>
        <taxon>Leptolyngbyales</taxon>
        <taxon>Leptolyngbyaceae</taxon>
        <taxon>Leptolyngbya group</taxon>
        <taxon>Leptolyngbya</taxon>
    </lineage>
</organism>
<dbReference type="RefSeq" id="WP_035997139.1">
    <property type="nucleotide sequence ID" value="NZ_CP053586.1"/>
</dbReference>
<gene>
    <name evidence="1" type="ORF">HJG54_18005</name>
</gene>
<accession>A0AA97ALE4</accession>
<dbReference type="EMBL" id="CP053586">
    <property type="protein sequence ID" value="WNZ24557.1"/>
    <property type="molecule type" value="Genomic_DNA"/>
</dbReference>
<reference evidence="1" key="1">
    <citation type="submission" date="2020-05" db="EMBL/GenBank/DDBJ databases">
        <authorList>
            <person name="Zhu T."/>
            <person name="Keshari N."/>
            <person name="Lu X."/>
        </authorList>
    </citation>
    <scope>NUCLEOTIDE SEQUENCE</scope>
    <source>
        <strain evidence="1">NK1-12</strain>
    </source>
</reference>
<dbReference type="AlphaFoldDB" id="A0AA97ALE4"/>
<name>A0AA97ALE4_9CYAN</name>